<dbReference type="Pfam" id="PF00378">
    <property type="entry name" value="ECH_1"/>
    <property type="match status" value="1"/>
</dbReference>
<dbReference type="PANTHER" id="PTHR43459">
    <property type="entry name" value="ENOYL-COA HYDRATASE"/>
    <property type="match status" value="1"/>
</dbReference>
<protein>
    <submittedName>
        <fullName evidence="3">Enoyl-CoA hydratase</fullName>
    </submittedName>
</protein>
<evidence type="ECO:0000256" key="1">
    <source>
        <dbReference type="ARBA" id="ARBA00005254"/>
    </source>
</evidence>
<dbReference type="InterPro" id="IPR018376">
    <property type="entry name" value="Enoyl-CoA_hyd/isom_CS"/>
</dbReference>
<evidence type="ECO:0000313" key="4">
    <source>
        <dbReference type="Proteomes" id="UP000244571"/>
    </source>
</evidence>
<keyword evidence="4" id="KW-1185">Reference proteome</keyword>
<dbReference type="OrthoDB" id="5291143at2"/>
<sequence>MSQWNRTEGELLQTLIDGVLILSLNRPKQHNALTLGMYAGLRDALVQANQSPDVRVVVLEGVGASFCSGGDVSRMASNATASAKEGASSDQATREADLRRRTEIVELLHQTSKPTIALLRGHVVGAGLSLALACDIRLGDATIRMMTGFARVGLSGDFGGHYFLPRIVGMARAREMYLLSRPVLGEQALELGLVTELVDAGILREHGLKLARDLADGPTFAYASIKANLNDGLDADLSRMLDLEAQRHVACVESADHKEAVTAFQQKRAPQFRNHTT</sequence>
<dbReference type="InterPro" id="IPR029045">
    <property type="entry name" value="ClpP/crotonase-like_dom_sf"/>
</dbReference>
<dbReference type="InterPro" id="IPR014748">
    <property type="entry name" value="Enoyl-CoA_hydra_C"/>
</dbReference>
<dbReference type="PANTHER" id="PTHR43459:SF1">
    <property type="entry name" value="EG:BACN32G11.4 PROTEIN"/>
    <property type="match status" value="1"/>
</dbReference>
<comment type="similarity">
    <text evidence="1 2">Belongs to the enoyl-CoA hydratase/isomerase family.</text>
</comment>
<dbReference type="Gene3D" id="3.90.226.10">
    <property type="entry name" value="2-enoyl-CoA Hydratase, Chain A, domain 1"/>
    <property type="match status" value="1"/>
</dbReference>
<dbReference type="Gene3D" id="1.10.12.10">
    <property type="entry name" value="Lyase 2-enoyl-coa Hydratase, Chain A, domain 2"/>
    <property type="match status" value="1"/>
</dbReference>
<reference evidence="3 4" key="1">
    <citation type="submission" date="2018-04" db="EMBL/GenBank/DDBJ databases">
        <title>Bordetella sp. HZ20 isolated from seawater.</title>
        <authorList>
            <person name="Sun C."/>
        </authorList>
    </citation>
    <scope>NUCLEOTIDE SEQUENCE [LARGE SCALE GENOMIC DNA]</scope>
    <source>
        <strain evidence="3 4">HZ20</strain>
    </source>
</reference>
<dbReference type="InterPro" id="IPR001753">
    <property type="entry name" value="Enoyl-CoA_hydra/iso"/>
</dbReference>
<dbReference type="SUPFAM" id="SSF52096">
    <property type="entry name" value="ClpP/crotonase"/>
    <property type="match status" value="1"/>
</dbReference>
<dbReference type="Proteomes" id="UP000244571">
    <property type="component" value="Chromosome"/>
</dbReference>
<dbReference type="KEGG" id="boz:DBV39_15195"/>
<dbReference type="GO" id="GO:0003824">
    <property type="term" value="F:catalytic activity"/>
    <property type="evidence" value="ECO:0007669"/>
    <property type="project" value="InterPro"/>
</dbReference>
<name>A0A2R4XM29_9BURK</name>
<dbReference type="AlphaFoldDB" id="A0A2R4XM29"/>
<dbReference type="EMBL" id="CP028901">
    <property type="protein sequence ID" value="AWB34853.1"/>
    <property type="molecule type" value="Genomic_DNA"/>
</dbReference>
<dbReference type="CDD" id="cd06558">
    <property type="entry name" value="crotonase-like"/>
    <property type="match status" value="1"/>
</dbReference>
<gene>
    <name evidence="3" type="ORF">DBV39_15195</name>
</gene>
<dbReference type="RefSeq" id="WP_108622263.1">
    <property type="nucleotide sequence ID" value="NZ_CP028901.1"/>
</dbReference>
<evidence type="ECO:0000256" key="2">
    <source>
        <dbReference type="RuleBase" id="RU003707"/>
    </source>
</evidence>
<evidence type="ECO:0000313" key="3">
    <source>
        <dbReference type="EMBL" id="AWB34853.1"/>
    </source>
</evidence>
<accession>A0A2R4XM29</accession>
<proteinExistence type="inferred from homology"/>
<dbReference type="PROSITE" id="PS00166">
    <property type="entry name" value="ENOYL_COA_HYDRATASE"/>
    <property type="match status" value="1"/>
</dbReference>
<organism evidence="3 4">
    <name type="scientific">Orrella marina</name>
    <dbReference type="NCBI Taxonomy" id="2163011"/>
    <lineage>
        <taxon>Bacteria</taxon>
        <taxon>Pseudomonadati</taxon>
        <taxon>Pseudomonadota</taxon>
        <taxon>Betaproteobacteria</taxon>
        <taxon>Burkholderiales</taxon>
        <taxon>Alcaligenaceae</taxon>
        <taxon>Orrella</taxon>
    </lineage>
</organism>